<sequence>MGFLNSFSSTAPANSVAVSSGVWCGGGLGKQRWKRDRCGDKASFDVSSDVYSIHVFFSSLHFSFQIFNTFDTAAQTQPLITVVTKMSSSQCFENAPTLSSTCGAGTVQEFGGLQTYVTGSPHSKLAILLLSDGFGYEAPNFRKLADKVAAAGFFVVVPDFFHGDPVTDLSDPKFDLDTWMKAHNTEKGFEDAKPVIEALKSKGFSAIGSAGFCWGAMVLVKLASSTDLQAAVLLHPGRITEDEINNVKIPISILGAEIDHSSPPERLKQFGKKLSEKSEFDSFVKIYPGVAHGWTVRYNVEDESAVKSAEEAHLDMLNWFTNDAVFSIRPEIPSTFLLSPDFHTSTLPLKIVKMSSSQCFENPPTLSSTCGAGTVQEFGGLQTYITGSPDSKLAILLISDVFGYEAPNLRKLADKVASAGYLVVVPDFFYGDPIINFNDPTFDRDSWRKTHNTDKGYEDAKPVLTALKSRGVSAIGAAGFCWGGKVVAKLASSSDIHAAVVLHPGKITEDEIDDVKVPIAILGAEIDHTSPPEQLKEFGKKLSEKSEFDSFVKIFPGVAHGWSVRYNLEDESAVKSAEEAQLDMLNWFTKYVK</sequence>
<gene>
    <name evidence="2" type="primary">E134_5</name>
    <name evidence="2" type="ORF">CFP56_008110</name>
</gene>
<name>A0AAW0L4F3_QUESU</name>
<dbReference type="PANTHER" id="PTHR17630:SF52">
    <property type="entry name" value="ENDO-1,3-1,4-BETA-D-GLUCANASE-LIKE PROTEIN"/>
    <property type="match status" value="1"/>
</dbReference>
<dbReference type="GO" id="GO:0016787">
    <property type="term" value="F:hydrolase activity"/>
    <property type="evidence" value="ECO:0007669"/>
    <property type="project" value="InterPro"/>
</dbReference>
<protein>
    <submittedName>
        <fullName evidence="2">Endo-1</fullName>
    </submittedName>
</protein>
<reference evidence="2 3" key="1">
    <citation type="journal article" date="2018" name="Sci. Data">
        <title>The draft genome sequence of cork oak.</title>
        <authorList>
            <person name="Ramos A.M."/>
            <person name="Usie A."/>
            <person name="Barbosa P."/>
            <person name="Barros P.M."/>
            <person name="Capote T."/>
            <person name="Chaves I."/>
            <person name="Simoes F."/>
            <person name="Abreu I."/>
            <person name="Carrasquinho I."/>
            <person name="Faro C."/>
            <person name="Guimaraes J.B."/>
            <person name="Mendonca D."/>
            <person name="Nobrega F."/>
            <person name="Rodrigues L."/>
            <person name="Saibo N.J.M."/>
            <person name="Varela M.C."/>
            <person name="Egas C."/>
            <person name="Matos J."/>
            <person name="Miguel C.M."/>
            <person name="Oliveira M.M."/>
            <person name="Ricardo C.P."/>
            <person name="Goncalves S."/>
        </authorList>
    </citation>
    <scope>NUCLEOTIDE SEQUENCE [LARGE SCALE GENOMIC DNA]</scope>
    <source>
        <strain evidence="3">cv. HL8</strain>
    </source>
</reference>
<organism evidence="2 3">
    <name type="scientific">Quercus suber</name>
    <name type="common">Cork oak</name>
    <dbReference type="NCBI Taxonomy" id="58331"/>
    <lineage>
        <taxon>Eukaryota</taxon>
        <taxon>Viridiplantae</taxon>
        <taxon>Streptophyta</taxon>
        <taxon>Embryophyta</taxon>
        <taxon>Tracheophyta</taxon>
        <taxon>Spermatophyta</taxon>
        <taxon>Magnoliopsida</taxon>
        <taxon>eudicotyledons</taxon>
        <taxon>Gunneridae</taxon>
        <taxon>Pentapetalae</taxon>
        <taxon>rosids</taxon>
        <taxon>fabids</taxon>
        <taxon>Fagales</taxon>
        <taxon>Fagaceae</taxon>
        <taxon>Quercus</taxon>
    </lineage>
</organism>
<dbReference type="InterPro" id="IPR002925">
    <property type="entry name" value="Dienelactn_hydro"/>
</dbReference>
<evidence type="ECO:0000313" key="3">
    <source>
        <dbReference type="Proteomes" id="UP000237347"/>
    </source>
</evidence>
<dbReference type="SUPFAM" id="SSF53474">
    <property type="entry name" value="alpha/beta-Hydrolases"/>
    <property type="match status" value="2"/>
</dbReference>
<dbReference type="Pfam" id="PF01738">
    <property type="entry name" value="DLH"/>
    <property type="match status" value="2"/>
</dbReference>
<keyword evidence="3" id="KW-1185">Reference proteome</keyword>
<evidence type="ECO:0000259" key="1">
    <source>
        <dbReference type="Pfam" id="PF01738"/>
    </source>
</evidence>
<evidence type="ECO:0000313" key="2">
    <source>
        <dbReference type="EMBL" id="KAK7846292.1"/>
    </source>
</evidence>
<dbReference type="AlphaFoldDB" id="A0AAW0L4F3"/>
<accession>A0AAW0L4F3</accession>
<dbReference type="Proteomes" id="UP000237347">
    <property type="component" value="Unassembled WGS sequence"/>
</dbReference>
<feature type="domain" description="Dienelactone hydrolase" evidence="1">
    <location>
        <begin position="114"/>
        <end position="321"/>
    </location>
</feature>
<dbReference type="InterPro" id="IPR029058">
    <property type="entry name" value="AB_hydrolase_fold"/>
</dbReference>
<proteinExistence type="predicted"/>
<dbReference type="EMBL" id="PKMF04000157">
    <property type="protein sequence ID" value="KAK7846292.1"/>
    <property type="molecule type" value="Genomic_DNA"/>
</dbReference>
<dbReference type="PANTHER" id="PTHR17630">
    <property type="entry name" value="DIENELACTONE HYDROLASE"/>
    <property type="match status" value="1"/>
</dbReference>
<dbReference type="Gene3D" id="3.40.50.1820">
    <property type="entry name" value="alpha/beta hydrolase"/>
    <property type="match status" value="2"/>
</dbReference>
<comment type="caution">
    <text evidence="2">The sequence shown here is derived from an EMBL/GenBank/DDBJ whole genome shotgun (WGS) entry which is preliminary data.</text>
</comment>
<feature type="domain" description="Dienelactone hydrolase" evidence="1">
    <location>
        <begin position="382"/>
        <end position="591"/>
    </location>
</feature>